<comment type="subcellular location">
    <subcellularLocation>
        <location evidence="3">Mitochondrion</location>
    </subcellularLocation>
</comment>
<dbReference type="AlphaFoldDB" id="A0A1U8AEY8"/>
<keyword evidence="14" id="KW-0496">Mitochondrion</keyword>
<dbReference type="FunFam" id="3.40.50.11980:FF:000002">
    <property type="entry name" value="Proteinaceous RNase P 2"/>
    <property type="match status" value="1"/>
</dbReference>
<feature type="region of interest" description="Disordered" evidence="16">
    <location>
        <begin position="586"/>
        <end position="605"/>
    </location>
</feature>
<dbReference type="KEGG" id="nnu:104599528"/>
<dbReference type="Pfam" id="PF16953">
    <property type="entry name" value="PRORP"/>
    <property type="match status" value="1"/>
</dbReference>
<dbReference type="Pfam" id="PF17177">
    <property type="entry name" value="PPR_long"/>
    <property type="match status" value="1"/>
</dbReference>
<dbReference type="RefSeq" id="XP_010260407.1">
    <property type="nucleotide sequence ID" value="XM_010262105.2"/>
</dbReference>
<evidence type="ECO:0000256" key="15">
    <source>
        <dbReference type="ARBA" id="ARBA00023211"/>
    </source>
</evidence>
<dbReference type="GO" id="GO:0046872">
    <property type="term" value="F:metal ion binding"/>
    <property type="evidence" value="ECO:0007669"/>
    <property type="project" value="UniProtKB-KW"/>
</dbReference>
<dbReference type="PANTHER" id="PTHR13547:SF1">
    <property type="entry name" value="MITOCHONDRIAL RIBONUCLEASE P CATALYTIC SUBUNIT"/>
    <property type="match status" value="1"/>
</dbReference>
<evidence type="ECO:0000256" key="8">
    <source>
        <dbReference type="ARBA" id="ARBA00022723"/>
    </source>
</evidence>
<feature type="domain" description="PRORP" evidence="17">
    <location>
        <begin position="354"/>
        <end position="580"/>
    </location>
</feature>
<evidence type="ECO:0000256" key="4">
    <source>
        <dbReference type="ARBA" id="ARBA00007626"/>
    </source>
</evidence>
<evidence type="ECO:0000256" key="14">
    <source>
        <dbReference type="ARBA" id="ARBA00023128"/>
    </source>
</evidence>
<dbReference type="Proteomes" id="UP000189703">
    <property type="component" value="Unplaced"/>
</dbReference>
<evidence type="ECO:0000256" key="13">
    <source>
        <dbReference type="ARBA" id="ARBA00022946"/>
    </source>
</evidence>
<dbReference type="EC" id="3.1.26.5" evidence="5"/>
<dbReference type="InterPro" id="IPR033443">
    <property type="entry name" value="PROP1-like_PPR_dom"/>
</dbReference>
<dbReference type="Gene3D" id="1.25.40.10">
    <property type="entry name" value="Tetratricopeptide repeat domain"/>
    <property type="match status" value="1"/>
</dbReference>
<name>A0A1U8AEY8_NELNU</name>
<evidence type="ECO:0000256" key="7">
    <source>
        <dbReference type="ARBA" id="ARBA00022722"/>
    </source>
</evidence>
<protein>
    <recommendedName>
        <fullName evidence="5">ribonuclease P</fullName>
        <ecNumber evidence="5">3.1.26.5</ecNumber>
    </recommendedName>
</protein>
<keyword evidence="15" id="KW-0464">Manganese</keyword>
<dbReference type="PANTHER" id="PTHR13547">
    <property type="match status" value="1"/>
</dbReference>
<organism evidence="19 20">
    <name type="scientific">Nelumbo nucifera</name>
    <name type="common">Sacred lotus</name>
    <dbReference type="NCBI Taxonomy" id="4432"/>
    <lineage>
        <taxon>Eukaryota</taxon>
        <taxon>Viridiplantae</taxon>
        <taxon>Streptophyta</taxon>
        <taxon>Embryophyta</taxon>
        <taxon>Tracheophyta</taxon>
        <taxon>Spermatophyta</taxon>
        <taxon>Magnoliopsida</taxon>
        <taxon>Proteales</taxon>
        <taxon>Nelumbonaceae</taxon>
        <taxon>Nelumbo</taxon>
    </lineage>
</organism>
<comment type="similarity">
    <text evidence="4">Belongs to the PPR family. P subfamily.</text>
</comment>
<dbReference type="GO" id="GO:0005739">
    <property type="term" value="C:mitochondrion"/>
    <property type="evidence" value="ECO:0007669"/>
    <property type="project" value="UniProtKB-SubCell"/>
</dbReference>
<keyword evidence="10" id="KW-0378">Hydrolase</keyword>
<dbReference type="CDD" id="cd18671">
    <property type="entry name" value="PIN_PRORP-Zc3h12a-like"/>
    <property type="match status" value="1"/>
</dbReference>
<keyword evidence="6" id="KW-0819">tRNA processing</keyword>
<dbReference type="Gene3D" id="3.40.50.11980">
    <property type="match status" value="1"/>
</dbReference>
<keyword evidence="12" id="KW-0460">Magnesium</keyword>
<evidence type="ECO:0000256" key="11">
    <source>
        <dbReference type="ARBA" id="ARBA00022833"/>
    </source>
</evidence>
<evidence type="ECO:0000256" key="12">
    <source>
        <dbReference type="ARBA" id="ARBA00022842"/>
    </source>
</evidence>
<dbReference type="OMA" id="DAHMFES"/>
<sequence length="605" mass="67838">MQSASSLTLTVMPTLARNTSLFAFFNKTQFPLCGQSRYSHRSRLHYPILISFKSVINKKNSFSSNKRIHLSTLALSATVPTNESSTSTTTSLSNKSRKKAHRESPENLLRFNLDMCSKRGDLVEALRLYDDARSKGISLSQHHYNVLLYLCSSSHSSSVDGGENDERNLNLGLRRGFEIFQQMGIDRVAPNEATFTSAARLAAAMEDPEMAFELVKKMTSYDIPPKLRSYEPALFGFCKKGEADKAYEVDAHMVASGVSAEEPELAALLQLSLDAERGDKVYEMLHRLRATVRQVSESTTVVVESWFKSNASAEVGEENWDVGKVKEGIVQGGGGWHGQGWLGKGKWAVVRTRMDEEGTCHSCGERLVSIDIDPLETENFASSLSNLACQREAMADFNSFQEWLLQHGPFDAVIDGANVGLINQRNFSFLQLNSVVNRVRQMSPSKRLPLIVLHSRRVKGGPAQNPNNKKLLENWRKSGALYATPYGSNDDWYWLYAAVSCKCLLITNDEMRDHLFQLLGTSFFPRWKEKHQVRLTVSRKGLNLHMPPPYSIVIQESERGNWHVPTVTGDDIETPKPWLCITRAHSVTSSPKQKPSANIMGERTR</sequence>
<gene>
    <name evidence="20" type="primary">LOC104599528</name>
</gene>
<evidence type="ECO:0000313" key="20">
    <source>
        <dbReference type="RefSeq" id="XP_010260407.1"/>
    </source>
</evidence>
<comment type="catalytic activity">
    <reaction evidence="1">
        <text>Endonucleolytic cleavage of RNA, removing 5'-extranucleotides from tRNA precursor.</text>
        <dbReference type="EC" id="3.1.26.5"/>
    </reaction>
</comment>
<keyword evidence="9" id="KW-0677">Repeat</keyword>
<keyword evidence="7" id="KW-0540">Nuclease</keyword>
<evidence type="ECO:0000259" key="17">
    <source>
        <dbReference type="Pfam" id="PF16953"/>
    </source>
</evidence>
<dbReference type="eggNOG" id="KOG1347">
    <property type="taxonomic scope" value="Eukaryota"/>
</dbReference>
<evidence type="ECO:0000256" key="3">
    <source>
        <dbReference type="ARBA" id="ARBA00004173"/>
    </source>
</evidence>
<keyword evidence="8" id="KW-0479">Metal-binding</keyword>
<dbReference type="OrthoDB" id="46913at2759"/>
<dbReference type="GO" id="GO:0004526">
    <property type="term" value="F:ribonuclease P activity"/>
    <property type="evidence" value="ECO:0000318"/>
    <property type="project" value="GO_Central"/>
</dbReference>
<reference evidence="20" key="1">
    <citation type="submission" date="2025-08" db="UniProtKB">
        <authorList>
            <consortium name="RefSeq"/>
        </authorList>
    </citation>
    <scope>IDENTIFICATION</scope>
</reference>
<keyword evidence="13" id="KW-0809">Transit peptide</keyword>
<evidence type="ECO:0000259" key="18">
    <source>
        <dbReference type="Pfam" id="PF17177"/>
    </source>
</evidence>
<keyword evidence="11" id="KW-0862">Zinc</keyword>
<evidence type="ECO:0000256" key="5">
    <source>
        <dbReference type="ARBA" id="ARBA00012179"/>
    </source>
</evidence>
<feature type="compositionally biased region" description="Low complexity" evidence="16">
    <location>
        <begin position="79"/>
        <end position="94"/>
    </location>
</feature>
<dbReference type="InterPro" id="IPR011990">
    <property type="entry name" value="TPR-like_helical_dom_sf"/>
</dbReference>
<feature type="domain" description="PROP1-like PPR" evidence="18">
    <location>
        <begin position="97"/>
        <end position="314"/>
    </location>
</feature>
<evidence type="ECO:0000256" key="9">
    <source>
        <dbReference type="ARBA" id="ARBA00022737"/>
    </source>
</evidence>
<evidence type="ECO:0000256" key="6">
    <source>
        <dbReference type="ARBA" id="ARBA00022694"/>
    </source>
</evidence>
<evidence type="ECO:0000256" key="16">
    <source>
        <dbReference type="SAM" id="MobiDB-lite"/>
    </source>
</evidence>
<feature type="region of interest" description="Disordered" evidence="16">
    <location>
        <begin position="79"/>
        <end position="104"/>
    </location>
</feature>
<dbReference type="GO" id="GO:0001682">
    <property type="term" value="P:tRNA 5'-leader removal"/>
    <property type="evidence" value="ECO:0000318"/>
    <property type="project" value="GO_Central"/>
</dbReference>
<dbReference type="InterPro" id="IPR031595">
    <property type="entry name" value="PRORP_C"/>
</dbReference>
<feature type="compositionally biased region" description="Polar residues" evidence="16">
    <location>
        <begin position="586"/>
        <end position="596"/>
    </location>
</feature>
<keyword evidence="19" id="KW-1185">Reference proteome</keyword>
<dbReference type="STRING" id="4432.A0A1U8AEY8"/>
<dbReference type="FunCoup" id="A0A1U8AEY8">
    <property type="interactions" value="3201"/>
</dbReference>
<evidence type="ECO:0000256" key="10">
    <source>
        <dbReference type="ARBA" id="ARBA00022801"/>
    </source>
</evidence>
<accession>A0A1U8AEY8</accession>
<evidence type="ECO:0000313" key="19">
    <source>
        <dbReference type="Proteomes" id="UP000189703"/>
    </source>
</evidence>
<proteinExistence type="inferred from homology"/>
<dbReference type="FunFam" id="1.25.40.10:FF:000339">
    <property type="entry name" value="Proteinaceous RNase P 1, chloroplastic/mitochondrial"/>
    <property type="match status" value="1"/>
</dbReference>
<dbReference type="InParanoid" id="A0A1U8AEY8"/>
<dbReference type="GeneID" id="104599528"/>
<evidence type="ECO:0000256" key="1">
    <source>
        <dbReference type="ARBA" id="ARBA00000928"/>
    </source>
</evidence>
<evidence type="ECO:0000256" key="2">
    <source>
        <dbReference type="ARBA" id="ARBA00001946"/>
    </source>
</evidence>
<comment type="cofactor">
    <cofactor evidence="2">
        <name>Mg(2+)</name>
        <dbReference type="ChEBI" id="CHEBI:18420"/>
    </cofactor>
</comment>